<evidence type="ECO:0000313" key="3">
    <source>
        <dbReference type="Proteomes" id="UP000007587"/>
    </source>
</evidence>
<gene>
    <name evidence="2" type="ordered locus">COCOR_05958</name>
</gene>
<dbReference type="STRING" id="1144275.COCOR_05958"/>
<dbReference type="InterPro" id="IPR036397">
    <property type="entry name" value="RNaseH_sf"/>
</dbReference>
<evidence type="ECO:0000313" key="2">
    <source>
        <dbReference type="EMBL" id="AFE06674.1"/>
    </source>
</evidence>
<protein>
    <submittedName>
        <fullName evidence="2">Putative transposase</fullName>
    </submittedName>
</protein>
<evidence type="ECO:0000256" key="1">
    <source>
        <dbReference type="SAM" id="MobiDB-lite"/>
    </source>
</evidence>
<proteinExistence type="predicted"/>
<sequence length="234" mass="25246">MLYGTQTDSNAQMVKRMVGPGAVSASVLARQVGMSQPTLPQWLHEAQLKEWRQAAAGALSGATGEALAPRSASGAASWRRPLRPEAEHTATGPCLMWSWDITYLKGPVKGAFLSLYLVVDDFSRRIMGFEAHEGESSEHAGREAAACSTPPGVPECPSPPPRVLEPRHARLDAGRPLAPQPQPGRNLHARWRRHGWALNTKCLRNRQGLGWEFLPSGSGCGDSAPPDACGRSTR</sequence>
<dbReference type="EMBL" id="CP003389">
    <property type="protein sequence ID" value="AFE06674.1"/>
    <property type="molecule type" value="Genomic_DNA"/>
</dbReference>
<dbReference type="InParanoid" id="H8MJM4"/>
<feature type="compositionally biased region" description="Pro residues" evidence="1">
    <location>
        <begin position="151"/>
        <end position="162"/>
    </location>
</feature>
<accession>H8MJM4</accession>
<feature type="region of interest" description="Disordered" evidence="1">
    <location>
        <begin position="62"/>
        <end position="81"/>
    </location>
</feature>
<dbReference type="InterPro" id="IPR012337">
    <property type="entry name" value="RNaseH-like_sf"/>
</dbReference>
<reference evidence="2 3" key="1">
    <citation type="journal article" date="2012" name="J. Bacteriol.">
        <title>Complete Genome Sequence of the Fruiting Myxobacterium Corallococcus coralloides DSM 2259.</title>
        <authorList>
            <person name="Huntley S."/>
            <person name="Zhang Y."/>
            <person name="Treuner-Lange A."/>
            <person name="Kneip S."/>
            <person name="Sensen C.W."/>
            <person name="Sogaard-Andersen L."/>
        </authorList>
    </citation>
    <scope>NUCLEOTIDE SEQUENCE [LARGE SCALE GENOMIC DNA]</scope>
    <source>
        <strain evidence="3">ATCC 25202 / DSM 2259 / NBRC 100086 / M2</strain>
    </source>
</reference>
<name>H8MJM4_CORCM</name>
<dbReference type="Gene3D" id="3.30.420.10">
    <property type="entry name" value="Ribonuclease H-like superfamily/Ribonuclease H"/>
    <property type="match status" value="1"/>
</dbReference>
<dbReference type="GO" id="GO:0003676">
    <property type="term" value="F:nucleic acid binding"/>
    <property type="evidence" value="ECO:0007669"/>
    <property type="project" value="InterPro"/>
</dbReference>
<feature type="compositionally biased region" description="Basic and acidic residues" evidence="1">
    <location>
        <begin position="133"/>
        <end position="142"/>
    </location>
</feature>
<feature type="region of interest" description="Disordered" evidence="1">
    <location>
        <begin position="133"/>
        <end position="162"/>
    </location>
</feature>
<dbReference type="eggNOG" id="COG2801">
    <property type="taxonomic scope" value="Bacteria"/>
</dbReference>
<dbReference type="Proteomes" id="UP000007587">
    <property type="component" value="Chromosome"/>
</dbReference>
<feature type="region of interest" description="Disordered" evidence="1">
    <location>
        <begin position="215"/>
        <end position="234"/>
    </location>
</feature>
<organism evidence="2 3">
    <name type="scientific">Corallococcus coralloides (strain ATCC 25202 / DSM 2259 / NBRC 100086 / M2)</name>
    <name type="common">Myxococcus coralloides</name>
    <dbReference type="NCBI Taxonomy" id="1144275"/>
    <lineage>
        <taxon>Bacteria</taxon>
        <taxon>Pseudomonadati</taxon>
        <taxon>Myxococcota</taxon>
        <taxon>Myxococcia</taxon>
        <taxon>Myxococcales</taxon>
        <taxon>Cystobacterineae</taxon>
        <taxon>Myxococcaceae</taxon>
        <taxon>Corallococcus</taxon>
    </lineage>
</organism>
<dbReference type="AlphaFoldDB" id="H8MJM4"/>
<dbReference type="HOGENOM" id="CLU_1183418_0_0_7"/>
<dbReference type="KEGG" id="ccx:COCOR_05958"/>
<reference evidence="3" key="2">
    <citation type="submission" date="2012-03" db="EMBL/GenBank/DDBJ databases">
        <title>Genome sequence of the fruiting myxobacterium Corallococcus coralloides DSM 2259.</title>
        <authorList>
            <person name="Huntley S."/>
            <person name="Zhang Y."/>
            <person name="Treuner-Lange A."/>
            <person name="Sensen C.W."/>
            <person name="Sogaard-Andersen L."/>
        </authorList>
    </citation>
    <scope>NUCLEOTIDE SEQUENCE [LARGE SCALE GENOMIC DNA]</scope>
    <source>
        <strain evidence="3">ATCC 25202 / DSM 2259 / NBRC 100086 / M2</strain>
    </source>
</reference>
<dbReference type="SUPFAM" id="SSF53098">
    <property type="entry name" value="Ribonuclease H-like"/>
    <property type="match status" value="1"/>
</dbReference>
<keyword evidence="3" id="KW-1185">Reference proteome</keyword>